<dbReference type="InterPro" id="IPR015421">
    <property type="entry name" value="PyrdxlP-dep_Trfase_major"/>
</dbReference>
<dbReference type="InterPro" id="IPR004839">
    <property type="entry name" value="Aminotransferase_I/II_large"/>
</dbReference>
<dbReference type="PANTHER" id="PTHR42790">
    <property type="entry name" value="AMINOTRANSFERASE"/>
    <property type="match status" value="1"/>
</dbReference>
<dbReference type="EMBL" id="MU806365">
    <property type="protein sequence ID" value="KAJ3835907.1"/>
    <property type="molecule type" value="Genomic_DNA"/>
</dbReference>
<keyword evidence="4" id="KW-0808">Transferase</keyword>
<dbReference type="GO" id="GO:1901605">
    <property type="term" value="P:alpha-amino acid metabolic process"/>
    <property type="evidence" value="ECO:0007669"/>
    <property type="project" value="TreeGrafter"/>
</dbReference>
<protein>
    <submittedName>
        <fullName evidence="7">TdiD protein</fullName>
    </submittedName>
</protein>
<evidence type="ECO:0000256" key="2">
    <source>
        <dbReference type="ARBA" id="ARBA00007441"/>
    </source>
</evidence>
<dbReference type="GO" id="GO:0030170">
    <property type="term" value="F:pyridoxal phosphate binding"/>
    <property type="evidence" value="ECO:0007669"/>
    <property type="project" value="InterPro"/>
</dbReference>
<comment type="caution">
    <text evidence="7">The sequence shown here is derived from an EMBL/GenBank/DDBJ whole genome shotgun (WGS) entry which is preliminary data.</text>
</comment>
<dbReference type="Proteomes" id="UP001163846">
    <property type="component" value="Unassembled WGS sequence"/>
</dbReference>
<evidence type="ECO:0000259" key="6">
    <source>
        <dbReference type="Pfam" id="PF00155"/>
    </source>
</evidence>
<accession>A0AA38UF79</accession>
<evidence type="ECO:0000256" key="3">
    <source>
        <dbReference type="ARBA" id="ARBA00022576"/>
    </source>
</evidence>
<dbReference type="InterPro" id="IPR050859">
    <property type="entry name" value="Class-I_PLP-dep_aminotransf"/>
</dbReference>
<keyword evidence="8" id="KW-1185">Reference proteome</keyword>
<comment type="cofactor">
    <cofactor evidence="1">
        <name>pyridoxal 5'-phosphate</name>
        <dbReference type="ChEBI" id="CHEBI:597326"/>
    </cofactor>
</comment>
<keyword evidence="5" id="KW-0663">Pyridoxal phosphate</keyword>
<dbReference type="GO" id="GO:0008483">
    <property type="term" value="F:transaminase activity"/>
    <property type="evidence" value="ECO:0007669"/>
    <property type="project" value="UniProtKB-KW"/>
</dbReference>
<proteinExistence type="inferred from homology"/>
<comment type="similarity">
    <text evidence="2">Belongs to the class-I pyridoxal-phosphate-dependent aminotransferase family.</text>
</comment>
<evidence type="ECO:0000313" key="7">
    <source>
        <dbReference type="EMBL" id="KAJ3835907.1"/>
    </source>
</evidence>
<evidence type="ECO:0000256" key="1">
    <source>
        <dbReference type="ARBA" id="ARBA00001933"/>
    </source>
</evidence>
<feature type="domain" description="Aminotransferase class I/classII large" evidence="6">
    <location>
        <begin position="103"/>
        <end position="454"/>
    </location>
</feature>
<gene>
    <name evidence="7" type="ORF">F5878DRAFT_542326</name>
</gene>
<dbReference type="AlphaFoldDB" id="A0AA38UF79"/>
<dbReference type="SUPFAM" id="SSF53383">
    <property type="entry name" value="PLP-dependent transferases"/>
    <property type="match status" value="1"/>
</dbReference>
<dbReference type="InterPro" id="IPR015424">
    <property type="entry name" value="PyrdxlP-dep_Trfase"/>
</dbReference>
<dbReference type="CDD" id="cd00609">
    <property type="entry name" value="AAT_like"/>
    <property type="match status" value="1"/>
</dbReference>
<organism evidence="7 8">
    <name type="scientific">Lentinula raphanica</name>
    <dbReference type="NCBI Taxonomy" id="153919"/>
    <lineage>
        <taxon>Eukaryota</taxon>
        <taxon>Fungi</taxon>
        <taxon>Dikarya</taxon>
        <taxon>Basidiomycota</taxon>
        <taxon>Agaricomycotina</taxon>
        <taxon>Agaricomycetes</taxon>
        <taxon>Agaricomycetidae</taxon>
        <taxon>Agaricales</taxon>
        <taxon>Marasmiineae</taxon>
        <taxon>Omphalotaceae</taxon>
        <taxon>Lentinula</taxon>
    </lineage>
</organism>
<evidence type="ECO:0000313" key="8">
    <source>
        <dbReference type="Proteomes" id="UP001163846"/>
    </source>
</evidence>
<name>A0AA38UF79_9AGAR</name>
<dbReference type="Gene3D" id="3.40.640.10">
    <property type="entry name" value="Type I PLP-dependent aspartate aminotransferase-like (Major domain)"/>
    <property type="match status" value="1"/>
</dbReference>
<keyword evidence="3" id="KW-0032">Aminotransferase</keyword>
<dbReference type="Pfam" id="PF00155">
    <property type="entry name" value="Aminotran_1_2"/>
    <property type="match status" value="1"/>
</dbReference>
<evidence type="ECO:0000256" key="4">
    <source>
        <dbReference type="ARBA" id="ARBA00022679"/>
    </source>
</evidence>
<sequence>MTILDFDNRALNLETEGNQVKRILGDDVYQNKLSKSAKSRKPAPIRNLFPYEHAPGMISMLAGKPNPNLFPLVSLTMKVRSSEHRNDDALTELSLDGKDLEVALQYGPTAGTPELVKWLTDLTCHLHGSQLDEGWRVTVGSGSQDLLYKALTALIDSEDAIFLETPTYPGVLPIVQSLGCNIIQIPSDADGIDPSSMALILKSWPKEKPYPKLLYTIPFGSNPSGSTTTLARRLEVLRLAREYDFIILEDDPYYHLYYGNMPRPPSYFALERKVNGELGRVLRFDSFSKIVSGGLRLGWATGPQMLVDAIDLHGSSSNLQASGMSQMVVIKLLRHWGIDGFLAHAATCAQFYRDKRDLFEKYLQKHLQGVATWSTPNASMFYWIRLHLPPSMKAENIKNDEGDAVLFLTEKAIPGGILVLPGSCAYADERRICNVRVSFSLLDEENMDEGLRRLGSLLRA</sequence>
<dbReference type="PANTHER" id="PTHR42790:SF19">
    <property type="entry name" value="KYNURENINE_ALPHA-AMINOADIPATE AMINOTRANSFERASE, MITOCHONDRIAL"/>
    <property type="match status" value="1"/>
</dbReference>
<evidence type="ECO:0000256" key="5">
    <source>
        <dbReference type="ARBA" id="ARBA00022898"/>
    </source>
</evidence>
<reference evidence="7" key="1">
    <citation type="submission" date="2022-08" db="EMBL/GenBank/DDBJ databases">
        <authorList>
            <consortium name="DOE Joint Genome Institute"/>
            <person name="Min B."/>
            <person name="Riley R."/>
            <person name="Sierra-Patev S."/>
            <person name="Naranjo-Ortiz M."/>
            <person name="Looney B."/>
            <person name="Konkel Z."/>
            <person name="Slot J.C."/>
            <person name="Sakamoto Y."/>
            <person name="Steenwyk J.L."/>
            <person name="Rokas A."/>
            <person name="Carro J."/>
            <person name="Camarero S."/>
            <person name="Ferreira P."/>
            <person name="Molpeceres G."/>
            <person name="Ruiz-Duenas F.J."/>
            <person name="Serrano A."/>
            <person name="Henrissat B."/>
            <person name="Drula E."/>
            <person name="Hughes K.W."/>
            <person name="Mata J.L."/>
            <person name="Ishikawa N.K."/>
            <person name="Vargas-Isla R."/>
            <person name="Ushijima S."/>
            <person name="Smith C.A."/>
            <person name="Ahrendt S."/>
            <person name="Andreopoulos W."/>
            <person name="He G."/>
            <person name="Labutti K."/>
            <person name="Lipzen A."/>
            <person name="Ng V."/>
            <person name="Sandor L."/>
            <person name="Barry K."/>
            <person name="Martinez A.T."/>
            <person name="Xiao Y."/>
            <person name="Gibbons J.G."/>
            <person name="Terashima K."/>
            <person name="Hibbett D.S."/>
            <person name="Grigoriev I.V."/>
        </authorList>
    </citation>
    <scope>NUCLEOTIDE SEQUENCE</scope>
    <source>
        <strain evidence="7">TFB9207</strain>
    </source>
</reference>